<dbReference type="InterPro" id="IPR002591">
    <property type="entry name" value="Phosphodiest/P_Trfase"/>
</dbReference>
<gene>
    <name evidence="1" type="ORF">VF724_18895</name>
</gene>
<comment type="caution">
    <text evidence="1">The sequence shown here is derived from an EMBL/GenBank/DDBJ whole genome shotgun (WGS) entry which is preliminary data.</text>
</comment>
<sequence length="436" mass="49688">MERKVILICIDGLAAYYLDDPRCKMPNVRGLINQGTKAEKMKVAYPSSTWPMNTSIVTGVYPKKHGVLGNWVVERETRQVKEHFGDRSWDKEDVVQVPTLYDLAHQKGVKTAAVCWPVTRGAKHIDFNIPEFYEQELFEKHCTPTFWNELKEHGLPVDHYGEWSKDHARGKMQDWLTAEVAKHLIRNHKPGLMMLHFLVADSFQHDYGTRAPEVFWALDYIDERIGQIIGALKEEGVYENTDLFIVSDHGFMDAHSVICPNVLFKQKGWYDEENPTNSKVVAVSNGGVGYVYILDEEYPDELASLVKEELQQTEGVECVFENEHFSELGFPRIEEHSHQPDFIFEAETGYFVYFGAEGDKVIDKNKYTAMHGYLPEKEELKAVFIAHGPSIRSGLSLPEINIVDIAPTVAKIIGLELEDADGKVLEAMINVREVKV</sequence>
<accession>A0ABU5ZMH6</accession>
<dbReference type="PANTHER" id="PTHR10151:SF120">
    <property type="entry name" value="BIS(5'-ADENOSYL)-TRIPHOSPHATASE"/>
    <property type="match status" value="1"/>
</dbReference>
<dbReference type="RefSeq" id="WP_371755834.1">
    <property type="nucleotide sequence ID" value="NZ_JAYJLD010000046.1"/>
</dbReference>
<dbReference type="SUPFAM" id="SSF53649">
    <property type="entry name" value="Alkaline phosphatase-like"/>
    <property type="match status" value="1"/>
</dbReference>
<evidence type="ECO:0000313" key="2">
    <source>
        <dbReference type="Proteomes" id="UP001310386"/>
    </source>
</evidence>
<name>A0ABU5ZMH6_9BACL</name>
<proteinExistence type="predicted"/>
<reference evidence="1" key="1">
    <citation type="submission" date="2023-12" db="EMBL/GenBank/DDBJ databases">
        <title>Fervidustalea candida gen. nov., sp. nov., a novel member of the family Paenibacillaceae isolated from a geothermal area.</title>
        <authorList>
            <person name="Li W.-J."/>
            <person name="Jiao J.-Y."/>
            <person name="Chen Y."/>
        </authorList>
    </citation>
    <scope>NUCLEOTIDE SEQUENCE</scope>
    <source>
        <strain evidence="1">SYSU GA230002</strain>
    </source>
</reference>
<evidence type="ECO:0000313" key="1">
    <source>
        <dbReference type="EMBL" id="MEB3103708.1"/>
    </source>
</evidence>
<dbReference type="Proteomes" id="UP001310386">
    <property type="component" value="Unassembled WGS sequence"/>
</dbReference>
<dbReference type="InterPro" id="IPR017850">
    <property type="entry name" value="Alkaline_phosphatase_core_sf"/>
</dbReference>
<keyword evidence="2" id="KW-1185">Reference proteome</keyword>
<organism evidence="1 2">
    <name type="scientific">Ferviditalea candida</name>
    <dbReference type="NCBI Taxonomy" id="3108399"/>
    <lineage>
        <taxon>Bacteria</taxon>
        <taxon>Bacillati</taxon>
        <taxon>Bacillota</taxon>
        <taxon>Bacilli</taxon>
        <taxon>Bacillales</taxon>
        <taxon>Paenibacillaceae</taxon>
        <taxon>Ferviditalea</taxon>
    </lineage>
</organism>
<dbReference type="PANTHER" id="PTHR10151">
    <property type="entry name" value="ECTONUCLEOTIDE PYROPHOSPHATASE/PHOSPHODIESTERASE"/>
    <property type="match status" value="1"/>
</dbReference>
<dbReference type="Pfam" id="PF01663">
    <property type="entry name" value="Phosphodiest"/>
    <property type="match status" value="1"/>
</dbReference>
<dbReference type="CDD" id="cd16018">
    <property type="entry name" value="Enpp"/>
    <property type="match status" value="1"/>
</dbReference>
<dbReference type="EMBL" id="JAYJLD010000046">
    <property type="protein sequence ID" value="MEB3103708.1"/>
    <property type="molecule type" value="Genomic_DNA"/>
</dbReference>
<dbReference type="Gene3D" id="3.40.720.10">
    <property type="entry name" value="Alkaline Phosphatase, subunit A"/>
    <property type="match status" value="1"/>
</dbReference>
<protein>
    <submittedName>
        <fullName evidence="1">Ectonucleotide pyrophosphatase/phosphodiesterase</fullName>
    </submittedName>
</protein>